<dbReference type="OrthoDB" id="366230at2759"/>
<keyword evidence="3 5" id="KW-0853">WD repeat</keyword>
<dbReference type="PANTHER" id="PTHR12442">
    <property type="entry name" value="DYNEIN INTERMEDIATE CHAIN"/>
    <property type="match status" value="1"/>
</dbReference>
<dbReference type="AlphaFoldDB" id="A0A9N8V3T4"/>
<dbReference type="GO" id="GO:0005868">
    <property type="term" value="C:cytoplasmic dynein complex"/>
    <property type="evidence" value="ECO:0007669"/>
    <property type="project" value="TreeGrafter"/>
</dbReference>
<dbReference type="EMBL" id="CAJVPL010000034">
    <property type="protein sequence ID" value="CAG8436538.1"/>
    <property type="molecule type" value="Genomic_DNA"/>
</dbReference>
<feature type="repeat" description="WD" evidence="5">
    <location>
        <begin position="485"/>
        <end position="522"/>
    </location>
</feature>
<evidence type="ECO:0000256" key="7">
    <source>
        <dbReference type="SAM" id="MobiDB-lite"/>
    </source>
</evidence>
<name>A0A9N8V3T4_9GLOM</name>
<evidence type="ECO:0000256" key="4">
    <source>
        <dbReference type="ARBA" id="ARBA00022737"/>
    </source>
</evidence>
<keyword evidence="6" id="KW-0175">Coiled coil</keyword>
<dbReference type="GO" id="GO:0045504">
    <property type="term" value="F:dynein heavy chain binding"/>
    <property type="evidence" value="ECO:0007669"/>
    <property type="project" value="TreeGrafter"/>
</dbReference>
<dbReference type="Gene3D" id="2.130.10.10">
    <property type="entry name" value="YVTN repeat-like/Quinoprotein amine dehydrogenase"/>
    <property type="match status" value="2"/>
</dbReference>
<feature type="region of interest" description="Disordered" evidence="7">
    <location>
        <begin position="20"/>
        <end position="106"/>
    </location>
</feature>
<dbReference type="PROSITE" id="PS50082">
    <property type="entry name" value="WD_REPEATS_2"/>
    <property type="match status" value="1"/>
</dbReference>
<keyword evidence="9" id="KW-1185">Reference proteome</keyword>
<protein>
    <submittedName>
        <fullName evidence="8">6210_t:CDS:1</fullName>
    </submittedName>
</protein>
<dbReference type="Proteomes" id="UP000789831">
    <property type="component" value="Unassembled WGS sequence"/>
</dbReference>
<keyword evidence="2" id="KW-0963">Cytoplasm</keyword>
<evidence type="ECO:0000313" key="9">
    <source>
        <dbReference type="Proteomes" id="UP000789831"/>
    </source>
</evidence>
<reference evidence="8" key="1">
    <citation type="submission" date="2021-06" db="EMBL/GenBank/DDBJ databases">
        <authorList>
            <person name="Kallberg Y."/>
            <person name="Tangrot J."/>
            <person name="Rosling A."/>
        </authorList>
    </citation>
    <scope>NUCLEOTIDE SEQUENCE</scope>
    <source>
        <strain evidence="8">MT106</strain>
    </source>
</reference>
<dbReference type="InterPro" id="IPR036322">
    <property type="entry name" value="WD40_repeat_dom_sf"/>
</dbReference>
<dbReference type="InterPro" id="IPR015943">
    <property type="entry name" value="WD40/YVTN_repeat-like_dom_sf"/>
</dbReference>
<dbReference type="GO" id="GO:0005737">
    <property type="term" value="C:cytoplasm"/>
    <property type="evidence" value="ECO:0007669"/>
    <property type="project" value="UniProtKB-SubCell"/>
</dbReference>
<dbReference type="FunFam" id="2.130.10.10:FF:000414">
    <property type="entry name" value="Cytoplasmic dynein intermediate chain"/>
    <property type="match status" value="1"/>
</dbReference>
<dbReference type="InterPro" id="IPR050687">
    <property type="entry name" value="Dynein_IC"/>
</dbReference>
<dbReference type="SMART" id="SM00320">
    <property type="entry name" value="WD40"/>
    <property type="match status" value="6"/>
</dbReference>
<evidence type="ECO:0000313" key="8">
    <source>
        <dbReference type="EMBL" id="CAG8436538.1"/>
    </source>
</evidence>
<dbReference type="Pfam" id="PF00400">
    <property type="entry name" value="WD40"/>
    <property type="match status" value="1"/>
</dbReference>
<dbReference type="GO" id="GO:0045503">
    <property type="term" value="F:dynein light chain binding"/>
    <property type="evidence" value="ECO:0007669"/>
    <property type="project" value="TreeGrafter"/>
</dbReference>
<organism evidence="8 9">
    <name type="scientific">Ambispora gerdemannii</name>
    <dbReference type="NCBI Taxonomy" id="144530"/>
    <lineage>
        <taxon>Eukaryota</taxon>
        <taxon>Fungi</taxon>
        <taxon>Fungi incertae sedis</taxon>
        <taxon>Mucoromycota</taxon>
        <taxon>Glomeromycotina</taxon>
        <taxon>Glomeromycetes</taxon>
        <taxon>Archaeosporales</taxon>
        <taxon>Ambisporaceae</taxon>
        <taxon>Ambispora</taxon>
    </lineage>
</organism>
<comment type="caution">
    <text evidence="8">The sequence shown here is derived from an EMBL/GenBank/DDBJ whole genome shotgun (WGS) entry which is preliminary data.</text>
</comment>
<evidence type="ECO:0000256" key="2">
    <source>
        <dbReference type="ARBA" id="ARBA00022490"/>
    </source>
</evidence>
<dbReference type="FunFam" id="2.130.10.10:FF:001070">
    <property type="entry name" value="Dynein intermediate chain, cytosolic"/>
    <property type="match status" value="1"/>
</dbReference>
<gene>
    <name evidence="8" type="ORF">AGERDE_LOCUS665</name>
</gene>
<sequence length="666" mass="74572">MERRKEELEKKRQKLAELRRAREERIVATTKVQQPPLIPLSNNNTTAGQAPTAERSRRNDRNEVDELVNSLLNKNDKEKSETPVTNTSPGDSDNGSDKGGSSYAPSYVQKPVLGQLSSPVSSMPQSPAIPSARFIPDFTHFETIILDIAPKEKVFYGKEVQTTATSFGPQPPSENEIYEKVKAEFEAEEKARKEEEEKKRKEELDKQKKVQLAKDLNDKERDKIIHSVEFTKFIDYSTKVALRALNETYDIITNYSESADLDSGDEDSLSRVKLVCTFFDDKWSKNRSVTDVCWSRKCPELSIASYNKNPMSMNEPDGIVLVWNIHLLERPEFVFHSQSDVLTTTYSNFNPNLIIGGTYSGQIVLWDTRAKSLPVLKTPLSSAGHTHPVYSMQMVGTQNAHNLVSASTDGLICSWQLDMLAQPQETLELVHPTHAKTDEVSVTALGFPDNETTAFWVGTEEGDVYQANRFDRAGSKAGINQYDYYRGHWGPVTGLQFHPLVGQVDFSDLFLTSSVDWTVKLWRSKSISKPANAKNIISSLHSFEGADDYVYDVKWSPNHPALFASVDGTGKFALWNLNSDTEIPVVSTQVGGGRALNKLNWDKDGRRVAIGASDGRVHVYDIGEMSHPRPDESATLQKIISEMISNTESDTGRYAAISHFYLDKSA</sequence>
<proteinExistence type="predicted"/>
<keyword evidence="4" id="KW-0677">Repeat</keyword>
<dbReference type="PANTHER" id="PTHR12442:SF22">
    <property type="entry name" value="CYTOPLASMIC DYNEIN 1 INTERMEDIATE CHAIN-RELATED"/>
    <property type="match status" value="1"/>
</dbReference>
<evidence type="ECO:0000256" key="5">
    <source>
        <dbReference type="PROSITE-ProRule" id="PRU00221"/>
    </source>
</evidence>
<evidence type="ECO:0000256" key="1">
    <source>
        <dbReference type="ARBA" id="ARBA00004496"/>
    </source>
</evidence>
<feature type="coiled-coil region" evidence="6">
    <location>
        <begin position="178"/>
        <end position="210"/>
    </location>
</feature>
<feature type="compositionally biased region" description="Polar residues" evidence="7">
    <location>
        <begin position="40"/>
        <end position="49"/>
    </location>
</feature>
<evidence type="ECO:0000256" key="3">
    <source>
        <dbReference type="ARBA" id="ARBA00022574"/>
    </source>
</evidence>
<comment type="subcellular location">
    <subcellularLocation>
        <location evidence="1">Cytoplasm</location>
    </subcellularLocation>
</comment>
<dbReference type="SUPFAM" id="SSF50978">
    <property type="entry name" value="WD40 repeat-like"/>
    <property type="match status" value="1"/>
</dbReference>
<dbReference type="InterPro" id="IPR001680">
    <property type="entry name" value="WD40_rpt"/>
</dbReference>
<dbReference type="GO" id="GO:0010970">
    <property type="term" value="P:transport along microtubule"/>
    <property type="evidence" value="ECO:0007669"/>
    <property type="project" value="TreeGrafter"/>
</dbReference>
<evidence type="ECO:0000256" key="6">
    <source>
        <dbReference type="SAM" id="Coils"/>
    </source>
</evidence>
<accession>A0A9N8V3T4</accession>
<feature type="compositionally biased region" description="Basic and acidic residues" evidence="7">
    <location>
        <begin position="54"/>
        <end position="64"/>
    </location>
</feature>